<dbReference type="Proteomes" id="UP000051530">
    <property type="component" value="Unassembled WGS sequence"/>
</dbReference>
<dbReference type="OrthoDB" id="2192420at2759"/>
<protein>
    <submittedName>
        <fullName evidence="4">Uncharacterized protein</fullName>
    </submittedName>
</protein>
<feature type="region of interest" description="Disordered" evidence="2">
    <location>
        <begin position="456"/>
        <end position="492"/>
    </location>
</feature>
<feature type="signal peptide" evidence="3">
    <location>
        <begin position="1"/>
        <end position="17"/>
    </location>
</feature>
<keyword evidence="1" id="KW-0175">Coiled coil</keyword>
<name>A0A0R0M5U8_9MICR</name>
<feature type="chain" id="PRO_5006399145" evidence="3">
    <location>
        <begin position="18"/>
        <end position="516"/>
    </location>
</feature>
<sequence>MKKLYFLFLNLLNVVFCLRLLKLRGKENFIIRMNGKNELELYDYFSPHRRAGMIKNKSLKEEVERVVKESPVIIKQRILYFLIHEDLYDVTMKQGDVQAVGSKSNKKYDKIVPSHNIVGFTHRNNDISRIDTLNSSKWQSDHETNFFKKNNTTKRDDHRSTFLNSMNEKHEVLAFAHDATSDMPKMNFKLPTQKKAKEPDRTYSSAKYTNMFKKKVPKDGDSLKSSELLPRKVEEIARPFDILKKPPPLPAPNYGEEVEETTISTGSPITGTTTSVQKVVKQKHKSSKVNQGAFHIESDSSMEQEETPQIMHSYVTESGTRPFFNLSNTEEMNNRICLTFIRPSFVFAPCVDGMRNQHFFIMNLKEILKDLKRMKKRENMDDSEDESELLEKDFIDEQSDNKSVTIKTVDENTGKESEVIVKNKKHILDGPKMPPAEKTTIIQPMAQPQQKTIKKETVTETKQPNVPNNPKVTVTKKTTQPSSNLGSTDVADKPDDFIEQLKNTFDEGEIKKLINI</sequence>
<feature type="coiled-coil region" evidence="1">
    <location>
        <begin position="361"/>
        <end position="393"/>
    </location>
</feature>
<dbReference type="AlphaFoldDB" id="A0A0R0M5U8"/>
<proteinExistence type="predicted"/>
<keyword evidence="5" id="KW-1185">Reference proteome</keyword>
<evidence type="ECO:0000256" key="1">
    <source>
        <dbReference type="SAM" id="Coils"/>
    </source>
</evidence>
<feature type="compositionally biased region" description="Low complexity" evidence="2">
    <location>
        <begin position="460"/>
        <end position="481"/>
    </location>
</feature>
<evidence type="ECO:0000256" key="3">
    <source>
        <dbReference type="SAM" id="SignalP"/>
    </source>
</evidence>
<dbReference type="EMBL" id="LGUB01000032">
    <property type="protein sequence ID" value="KRH94783.1"/>
    <property type="molecule type" value="Genomic_DNA"/>
</dbReference>
<evidence type="ECO:0000256" key="2">
    <source>
        <dbReference type="SAM" id="MobiDB-lite"/>
    </source>
</evidence>
<organism evidence="4 5">
    <name type="scientific">Pseudoloma neurophilia</name>
    <dbReference type="NCBI Taxonomy" id="146866"/>
    <lineage>
        <taxon>Eukaryota</taxon>
        <taxon>Fungi</taxon>
        <taxon>Fungi incertae sedis</taxon>
        <taxon>Microsporidia</taxon>
        <taxon>Pseudoloma</taxon>
    </lineage>
</organism>
<evidence type="ECO:0000313" key="4">
    <source>
        <dbReference type="EMBL" id="KRH94783.1"/>
    </source>
</evidence>
<reference evidence="4 5" key="1">
    <citation type="submission" date="2015-07" db="EMBL/GenBank/DDBJ databases">
        <title>The genome of Pseudoloma neurophilia, a relevant intracellular parasite of the zebrafish.</title>
        <authorList>
            <person name="Ndikumana S."/>
            <person name="Pelin A."/>
            <person name="Sanders J."/>
            <person name="Corradi N."/>
        </authorList>
    </citation>
    <scope>NUCLEOTIDE SEQUENCE [LARGE SCALE GENOMIC DNA]</scope>
    <source>
        <strain evidence="4 5">MK1</strain>
    </source>
</reference>
<accession>A0A0R0M5U8</accession>
<keyword evidence="3" id="KW-0732">Signal</keyword>
<dbReference type="VEuPathDB" id="MicrosporidiaDB:M153_14900010945"/>
<gene>
    <name evidence="4" type="ORF">M153_14900010945</name>
</gene>
<evidence type="ECO:0000313" key="5">
    <source>
        <dbReference type="Proteomes" id="UP000051530"/>
    </source>
</evidence>
<comment type="caution">
    <text evidence="4">The sequence shown here is derived from an EMBL/GenBank/DDBJ whole genome shotgun (WGS) entry which is preliminary data.</text>
</comment>